<feature type="region of interest" description="Disordered" evidence="25">
    <location>
        <begin position="568"/>
        <end position="589"/>
    </location>
</feature>
<dbReference type="InterPro" id="IPR014775">
    <property type="entry name" value="L27_C"/>
</dbReference>
<evidence type="ECO:0000256" key="24">
    <source>
        <dbReference type="PROSITE-ProRule" id="PRU00192"/>
    </source>
</evidence>
<evidence type="ECO:0000256" key="12">
    <source>
        <dbReference type="ARBA" id="ARBA00022737"/>
    </source>
</evidence>
<evidence type="ECO:0000256" key="1">
    <source>
        <dbReference type="ARBA" id="ARBA00004123"/>
    </source>
</evidence>
<dbReference type="GO" id="GO:0005737">
    <property type="term" value="C:cytoplasm"/>
    <property type="evidence" value="ECO:0007669"/>
    <property type="project" value="UniProtKB-SubCell"/>
</dbReference>
<keyword evidence="13" id="KW-0547">Nucleotide-binding</keyword>
<dbReference type="InterPro" id="IPR050716">
    <property type="entry name" value="MAGUK"/>
</dbReference>
<dbReference type="InterPro" id="IPR036034">
    <property type="entry name" value="PDZ_sf"/>
</dbReference>
<keyword evidence="10" id="KW-0597">Phosphoprotein</keyword>
<evidence type="ECO:0000256" key="20">
    <source>
        <dbReference type="ARBA" id="ARBA00048977"/>
    </source>
</evidence>
<dbReference type="Gene3D" id="1.10.287.650">
    <property type="entry name" value="L27 domain"/>
    <property type="match status" value="2"/>
</dbReference>
<evidence type="ECO:0000259" key="28">
    <source>
        <dbReference type="PROSITE" id="PS50052"/>
    </source>
</evidence>
<dbReference type="FunFam" id="2.30.42.10:FF:000016">
    <property type="entry name" value="peripheral plasma membrane protein CASK isoform X2"/>
    <property type="match status" value="1"/>
</dbReference>
<keyword evidence="11" id="KW-0808">Transferase</keyword>
<dbReference type="PROSITE" id="PS50011">
    <property type="entry name" value="PROTEIN_KINASE_DOM"/>
    <property type="match status" value="1"/>
</dbReference>
<dbReference type="InterPro" id="IPR011009">
    <property type="entry name" value="Kinase-like_dom_sf"/>
</dbReference>
<dbReference type="GO" id="GO:0004674">
    <property type="term" value="F:protein serine/threonine kinase activity"/>
    <property type="evidence" value="ECO:0007669"/>
    <property type="project" value="UniProtKB-KW"/>
</dbReference>
<evidence type="ECO:0000256" key="18">
    <source>
        <dbReference type="ARBA" id="ARBA00023242"/>
    </source>
</evidence>
<comment type="subcellular location">
    <subcellularLocation>
        <location evidence="2">Cell membrane</location>
        <topology evidence="2">Peripheral membrane protein</topology>
    </subcellularLocation>
    <subcellularLocation>
        <location evidence="3">Cytoplasm</location>
    </subcellularLocation>
    <subcellularLocation>
        <location evidence="1">Nucleus</location>
    </subcellularLocation>
</comment>
<feature type="domain" description="Protein kinase" evidence="27">
    <location>
        <begin position="12"/>
        <end position="276"/>
    </location>
</feature>
<comment type="catalytic activity">
    <reaction evidence="20">
        <text>L-seryl-[protein] + ATP = O-phospho-L-seryl-[protein] + ADP + H(+)</text>
        <dbReference type="Rhea" id="RHEA:17989"/>
        <dbReference type="Rhea" id="RHEA-COMP:9863"/>
        <dbReference type="Rhea" id="RHEA-COMP:11604"/>
        <dbReference type="ChEBI" id="CHEBI:15378"/>
        <dbReference type="ChEBI" id="CHEBI:29999"/>
        <dbReference type="ChEBI" id="CHEBI:30616"/>
        <dbReference type="ChEBI" id="CHEBI:83421"/>
        <dbReference type="ChEBI" id="CHEBI:456216"/>
        <dbReference type="EC" id="2.7.11.1"/>
    </reaction>
    <physiologicalReaction direction="left-to-right" evidence="20">
        <dbReference type="Rhea" id="RHEA:17990"/>
    </physiologicalReaction>
</comment>
<keyword evidence="9" id="KW-0723">Serine/threonine-protein kinase</keyword>
<dbReference type="EC" id="2.7.11.1" evidence="5"/>
<evidence type="ECO:0000259" key="26">
    <source>
        <dbReference type="PROSITE" id="PS50002"/>
    </source>
</evidence>
<dbReference type="Pfam" id="PF00069">
    <property type="entry name" value="Pkinase"/>
    <property type="match status" value="1"/>
</dbReference>
<comment type="similarity">
    <text evidence="21">In the N-terminal section; belongs to the protein kinase superfamily. CAMK Ser/Thr protein kinase family. CaMK subfamily.</text>
</comment>
<feature type="domain" description="L27" evidence="30">
    <location>
        <begin position="337"/>
        <end position="392"/>
    </location>
</feature>
<dbReference type="PROSITE" id="PS50052">
    <property type="entry name" value="GUANYLATE_KINASE_2"/>
    <property type="match status" value="1"/>
</dbReference>
<dbReference type="InterPro" id="IPR004172">
    <property type="entry name" value="L27_dom"/>
</dbReference>
<dbReference type="SUPFAM" id="SSF52540">
    <property type="entry name" value="P-loop containing nucleoside triphosphate hydrolases"/>
    <property type="match status" value="1"/>
</dbReference>
<dbReference type="Gene3D" id="2.30.30.40">
    <property type="entry name" value="SH3 Domains"/>
    <property type="match status" value="1"/>
</dbReference>
<dbReference type="SUPFAM" id="SSF56112">
    <property type="entry name" value="Protein kinase-like (PK-like)"/>
    <property type="match status" value="1"/>
</dbReference>
<keyword evidence="16" id="KW-0112">Calmodulin-binding</keyword>
<dbReference type="CDD" id="cd10831">
    <property type="entry name" value="PDZ_CASK-like"/>
    <property type="match status" value="1"/>
</dbReference>
<proteinExistence type="inferred from homology"/>
<evidence type="ECO:0000256" key="6">
    <source>
        <dbReference type="ARBA" id="ARBA00022443"/>
    </source>
</evidence>
<protein>
    <recommendedName>
        <fullName evidence="22">Peripheral plasma membrane protein CASK</fullName>
        <ecNumber evidence="5">2.7.11.1</ecNumber>
    </recommendedName>
    <alternativeName>
        <fullName evidence="23">Calcium/calmodulin-dependent serine protein kinase</fullName>
    </alternativeName>
</protein>
<evidence type="ECO:0000256" key="25">
    <source>
        <dbReference type="SAM" id="MobiDB-lite"/>
    </source>
</evidence>
<evidence type="ECO:0000259" key="30">
    <source>
        <dbReference type="PROSITE" id="PS51022"/>
    </source>
</evidence>
<dbReference type="InterPro" id="IPR027417">
    <property type="entry name" value="P-loop_NTPase"/>
</dbReference>
<organism evidence="31">
    <name type="scientific">Philothamnus irregularis</name>
    <name type="common">brown tree snake</name>
    <dbReference type="NCBI Taxonomy" id="1899461"/>
    <lineage>
        <taxon>Eukaryota</taxon>
        <taxon>Metazoa</taxon>
        <taxon>Chordata</taxon>
        <taxon>Craniata</taxon>
        <taxon>Vertebrata</taxon>
        <taxon>Euteleostomi</taxon>
        <taxon>Lepidosauria</taxon>
        <taxon>Squamata</taxon>
        <taxon>Bifurcata</taxon>
        <taxon>Unidentata</taxon>
        <taxon>Episquamata</taxon>
        <taxon>Toxicofera</taxon>
        <taxon>Serpentes</taxon>
        <taxon>Colubroidea</taxon>
        <taxon>Colubridae</taxon>
        <taxon>Colubrinae</taxon>
        <taxon>Philothamnus</taxon>
    </lineage>
</organism>
<dbReference type="SUPFAM" id="SSF50044">
    <property type="entry name" value="SH3-domain"/>
    <property type="match status" value="1"/>
</dbReference>
<dbReference type="FunFam" id="3.40.50.300:FF:000146">
    <property type="entry name" value="MAGUK p55 subfamily member 6 isoform X1"/>
    <property type="match status" value="1"/>
</dbReference>
<dbReference type="GO" id="GO:0005524">
    <property type="term" value="F:ATP binding"/>
    <property type="evidence" value="ECO:0007669"/>
    <property type="project" value="UniProtKB-KW"/>
</dbReference>
<dbReference type="InterPro" id="IPR020590">
    <property type="entry name" value="Guanylate_kinase_CS"/>
</dbReference>
<evidence type="ECO:0000256" key="3">
    <source>
        <dbReference type="ARBA" id="ARBA00004496"/>
    </source>
</evidence>
<dbReference type="Gene3D" id="3.40.50.300">
    <property type="entry name" value="P-loop containing nucleotide triphosphate hydrolases"/>
    <property type="match status" value="1"/>
</dbReference>
<feature type="domain" description="SH3" evidence="26">
    <location>
        <begin position="594"/>
        <end position="664"/>
    </location>
</feature>
<feature type="domain" description="Guanylate kinase-like" evidence="28">
    <location>
        <begin position="721"/>
        <end position="893"/>
    </location>
</feature>
<evidence type="ECO:0000256" key="16">
    <source>
        <dbReference type="ARBA" id="ARBA00022860"/>
    </source>
</evidence>
<dbReference type="FunFam" id="3.30.200.20:FF:000051">
    <property type="entry name" value="Peripheral plasma membrane protein CASK isoform B"/>
    <property type="match status" value="1"/>
</dbReference>
<comment type="catalytic activity">
    <reaction evidence="19">
        <text>L-threonyl-[protein] + ATP = O-phospho-L-threonyl-[protein] + ADP + H(+)</text>
        <dbReference type="Rhea" id="RHEA:46608"/>
        <dbReference type="Rhea" id="RHEA-COMP:11060"/>
        <dbReference type="Rhea" id="RHEA-COMP:11605"/>
        <dbReference type="ChEBI" id="CHEBI:15378"/>
        <dbReference type="ChEBI" id="CHEBI:30013"/>
        <dbReference type="ChEBI" id="CHEBI:30616"/>
        <dbReference type="ChEBI" id="CHEBI:61977"/>
        <dbReference type="ChEBI" id="CHEBI:456216"/>
        <dbReference type="EC" id="2.7.11.1"/>
    </reaction>
</comment>
<dbReference type="SMART" id="SM00569">
    <property type="entry name" value="L27"/>
    <property type="match status" value="2"/>
</dbReference>
<dbReference type="InterPro" id="IPR008145">
    <property type="entry name" value="GK/Ca_channel_bsu"/>
</dbReference>
<dbReference type="CDD" id="cd14094">
    <property type="entry name" value="STKc_CASK"/>
    <property type="match status" value="1"/>
</dbReference>
<keyword evidence="15" id="KW-0067">ATP-binding</keyword>
<dbReference type="GO" id="GO:0005886">
    <property type="term" value="C:plasma membrane"/>
    <property type="evidence" value="ECO:0007669"/>
    <property type="project" value="UniProtKB-SubCell"/>
</dbReference>
<evidence type="ECO:0000256" key="21">
    <source>
        <dbReference type="ARBA" id="ARBA00060907"/>
    </source>
</evidence>
<dbReference type="InterPro" id="IPR001452">
    <property type="entry name" value="SH3_domain"/>
</dbReference>
<dbReference type="AlphaFoldDB" id="A0A0B8RQN1"/>
<feature type="compositionally biased region" description="Polar residues" evidence="25">
    <location>
        <begin position="568"/>
        <end position="588"/>
    </location>
</feature>
<keyword evidence="12" id="KW-0677">Repeat</keyword>
<dbReference type="Pfam" id="PF02828">
    <property type="entry name" value="L27"/>
    <property type="match status" value="2"/>
</dbReference>
<dbReference type="InterPro" id="IPR036028">
    <property type="entry name" value="SH3-like_dom_sf"/>
</dbReference>
<dbReference type="PANTHER" id="PTHR23122">
    <property type="entry name" value="MEMBRANE-ASSOCIATED GUANYLATE KINASE MAGUK"/>
    <property type="match status" value="1"/>
</dbReference>
<evidence type="ECO:0000256" key="11">
    <source>
        <dbReference type="ARBA" id="ARBA00022679"/>
    </source>
</evidence>
<dbReference type="PROSITE" id="PS51022">
    <property type="entry name" value="L27"/>
    <property type="match status" value="2"/>
</dbReference>
<dbReference type="SUPFAM" id="SSF101288">
    <property type="entry name" value="L27 domain"/>
    <property type="match status" value="2"/>
</dbReference>
<dbReference type="InterPro" id="IPR036892">
    <property type="entry name" value="L27_dom_sf"/>
</dbReference>
<evidence type="ECO:0000256" key="15">
    <source>
        <dbReference type="ARBA" id="ARBA00022840"/>
    </source>
</evidence>
<dbReference type="SMART" id="SM00326">
    <property type="entry name" value="SH3"/>
    <property type="match status" value="1"/>
</dbReference>
<dbReference type="GO" id="GO:0005634">
    <property type="term" value="C:nucleus"/>
    <property type="evidence" value="ECO:0007669"/>
    <property type="project" value="UniProtKB-SubCell"/>
</dbReference>
<evidence type="ECO:0000313" key="31">
    <source>
        <dbReference type="EMBL" id="JAG66980.1"/>
    </source>
</evidence>
<evidence type="ECO:0000256" key="4">
    <source>
        <dbReference type="ARBA" id="ARBA00007014"/>
    </source>
</evidence>
<dbReference type="Gene3D" id="1.10.510.10">
    <property type="entry name" value="Transferase(Phosphotransferase) domain 1"/>
    <property type="match status" value="1"/>
</dbReference>
<dbReference type="PROSITE" id="PS50106">
    <property type="entry name" value="PDZ"/>
    <property type="match status" value="1"/>
</dbReference>
<feature type="domain" description="L27" evidence="30">
    <location>
        <begin position="396"/>
        <end position="449"/>
    </location>
</feature>
<dbReference type="CDD" id="cd12081">
    <property type="entry name" value="SH3_CASK"/>
    <property type="match status" value="1"/>
</dbReference>
<evidence type="ECO:0000256" key="22">
    <source>
        <dbReference type="ARBA" id="ARBA00071925"/>
    </source>
</evidence>
<dbReference type="FunFam" id="3.30.63.10:FF:000004">
    <property type="entry name" value="peripheral plasma membrane protein CASK isoform X2"/>
    <property type="match status" value="1"/>
</dbReference>
<dbReference type="EMBL" id="GBSH01002046">
    <property type="protein sequence ID" value="JAG66980.1"/>
    <property type="molecule type" value="Transcribed_RNA"/>
</dbReference>
<dbReference type="Gene3D" id="3.30.200.20">
    <property type="entry name" value="Phosphorylase Kinase, domain 1"/>
    <property type="match status" value="1"/>
</dbReference>
<evidence type="ECO:0000259" key="29">
    <source>
        <dbReference type="PROSITE" id="PS50106"/>
    </source>
</evidence>
<evidence type="ECO:0000256" key="7">
    <source>
        <dbReference type="ARBA" id="ARBA00022475"/>
    </source>
</evidence>
<dbReference type="Pfam" id="PF00595">
    <property type="entry name" value="PDZ"/>
    <property type="match status" value="1"/>
</dbReference>
<dbReference type="PROSITE" id="PS00856">
    <property type="entry name" value="GUANYLATE_KINASE_1"/>
    <property type="match status" value="1"/>
</dbReference>
<evidence type="ECO:0000256" key="5">
    <source>
        <dbReference type="ARBA" id="ARBA00012513"/>
    </source>
</evidence>
<evidence type="ECO:0000256" key="23">
    <source>
        <dbReference type="ARBA" id="ARBA00077072"/>
    </source>
</evidence>
<keyword evidence="18" id="KW-0539">Nucleus</keyword>
<evidence type="ECO:0000256" key="17">
    <source>
        <dbReference type="ARBA" id="ARBA00023136"/>
    </source>
</evidence>
<dbReference type="InterPro" id="IPR035473">
    <property type="entry name" value="CASK_SH3"/>
</dbReference>
<name>A0A0B8RQN1_9SAUR</name>
<keyword evidence="6 24" id="KW-0728">SH3 domain</keyword>
<sequence length="908" mass="103291">MADDDVLFEDVYELCEVIGKGPFSVVRRCINRETGQQFAVKIVDVAKFTSSPGLSTEDLKREASICHMLKHPHIVELLETYSSDGMLYMVFEFMDGADLCFEIVKRADAGFVYSEAVASHYMRQILEALRYCHDNNIIHRDVKPHCVLLASKENSAPVKLGGFGVAIQLGESGLVAGGRVGTPHFMAPEVVKREPYGKPVDVWGCGVILFILLSGCLPFYGTKERLFEGIIKGKYKMNPRQWSHISESAKDLVRRMLMLDPAERITVYEALNHPWLKERDRYAYKIHLPETVEQLRKFNARRKLKGAVLAAVSSHKFNSFYGDPPEELPDFSEDPTSSGAVSQVLDSLEEIHALTDCSEKDLDFLHSVFQDQHLHTLLDLYDKINTKSSPQIRNPPSDAVQRAKEVLEEISCYQENSDAKELKRILTQPHFMALLQTHDVVAHEVYSDEALRVTPPPTSPYLNGDSPESINGDMDMENVTRVRLVQFQKNTDEPMGITLKMNELNHCIVARIMHGGMIHRQGTLHVGDEIREINGISVANQTVEQLQKMLREMRGSITFKIVPSYRTQSSSCERDSPSTSRQSPANGHSSINNSISIYVRAQFEYDPAKDDLIPCKEAGIRFRVGDIIQIISKDDHNWWQGKLENSKNGTAGLIPSPELQEWRVACIAMEKTKQEQQASCTWFGKKKKQYKDKYLAKHNAVFDQLDLVTYEEVVKLPAFKRKTLVLLGAHGVGRRHIKNTLITKHPDRFAYPIPHTTRPPKKDEENGKNYYFVSHDQMMQDISNNEYLEYGSHEDAMYGTKLETIRKIHEQGLIAILDVEPQALKVLRTAEFAPFVVFIAAPTITPGINEDESLQRLQKESEILQRTYAHYFDLTIINNEIDETIRHLEEAIELVCKASQWVPVSWIY</sequence>
<accession>A0A0B8RQN1</accession>
<evidence type="ECO:0000256" key="10">
    <source>
        <dbReference type="ARBA" id="ARBA00022553"/>
    </source>
</evidence>
<dbReference type="Gene3D" id="6.10.140.620">
    <property type="match status" value="1"/>
</dbReference>
<dbReference type="InterPro" id="IPR000719">
    <property type="entry name" value="Prot_kinase_dom"/>
</dbReference>
<dbReference type="SUPFAM" id="SSF50156">
    <property type="entry name" value="PDZ domain-like"/>
    <property type="match status" value="1"/>
</dbReference>
<keyword evidence="14" id="KW-0418">Kinase</keyword>
<dbReference type="InterPro" id="IPR008144">
    <property type="entry name" value="Guanylate_kin-like_dom"/>
</dbReference>
<dbReference type="FunFam" id="1.10.510.10:FF:000062">
    <property type="entry name" value="peripheral plasma membrane protein CASK isoform X2"/>
    <property type="match status" value="1"/>
</dbReference>
<feature type="domain" description="PDZ" evidence="29">
    <location>
        <begin position="484"/>
        <end position="565"/>
    </location>
</feature>
<dbReference type="CDD" id="cd00071">
    <property type="entry name" value="GMPK"/>
    <property type="match status" value="1"/>
</dbReference>
<reference evidence="31" key="1">
    <citation type="journal article" date="2014" name="BMC Genomics">
        <title>RNA-seq and high-definition mass spectrometry reveal the complex and divergent venoms of two rear-fanged colubrid snakes.</title>
        <authorList>
            <person name="McGivern J.J."/>
            <person name="Wray K.P."/>
            <person name="Margres M.J."/>
            <person name="Couch M.E."/>
            <person name="Mackessy S.P."/>
            <person name="Rokyta D.R."/>
        </authorList>
    </citation>
    <scope>NUCLEOTIDE SEQUENCE</scope>
    <source>
        <tissue evidence="31">Venom gland</tissue>
    </source>
</reference>
<dbReference type="PROSITE" id="PS50002">
    <property type="entry name" value="SH3"/>
    <property type="match status" value="1"/>
</dbReference>
<dbReference type="Gene3D" id="3.30.63.10">
    <property type="entry name" value="Guanylate Kinase phosphate binding domain"/>
    <property type="match status" value="1"/>
</dbReference>
<evidence type="ECO:0000256" key="13">
    <source>
        <dbReference type="ARBA" id="ARBA00022741"/>
    </source>
</evidence>
<dbReference type="GO" id="GO:0005516">
    <property type="term" value="F:calmodulin binding"/>
    <property type="evidence" value="ECO:0007669"/>
    <property type="project" value="UniProtKB-KW"/>
</dbReference>
<dbReference type="FunFam" id="2.30.30.40:FF:000080">
    <property type="entry name" value="Peripheral plasma membrane protein CASK isoform X2"/>
    <property type="match status" value="1"/>
</dbReference>
<dbReference type="SMART" id="SM00228">
    <property type="entry name" value="PDZ"/>
    <property type="match status" value="1"/>
</dbReference>
<dbReference type="Pfam" id="PF07653">
    <property type="entry name" value="SH3_2"/>
    <property type="match status" value="1"/>
</dbReference>
<keyword evidence="17" id="KW-0472">Membrane</keyword>
<evidence type="ECO:0000256" key="8">
    <source>
        <dbReference type="ARBA" id="ARBA00022490"/>
    </source>
</evidence>
<evidence type="ECO:0000256" key="9">
    <source>
        <dbReference type="ARBA" id="ARBA00022527"/>
    </source>
</evidence>
<evidence type="ECO:0000256" key="14">
    <source>
        <dbReference type="ARBA" id="ARBA00022777"/>
    </source>
</evidence>
<dbReference type="InterPro" id="IPR001478">
    <property type="entry name" value="PDZ"/>
</dbReference>
<dbReference type="SMART" id="SM00072">
    <property type="entry name" value="GuKc"/>
    <property type="match status" value="1"/>
</dbReference>
<dbReference type="Pfam" id="PF00625">
    <property type="entry name" value="Guanylate_kin"/>
    <property type="match status" value="1"/>
</dbReference>
<dbReference type="Gene3D" id="2.30.42.10">
    <property type="match status" value="1"/>
</dbReference>
<comment type="similarity">
    <text evidence="4">Belongs to the MAGUK family.</text>
</comment>
<keyword evidence="8" id="KW-0963">Cytoplasm</keyword>
<evidence type="ECO:0000256" key="19">
    <source>
        <dbReference type="ARBA" id="ARBA00047899"/>
    </source>
</evidence>
<evidence type="ECO:0000259" key="27">
    <source>
        <dbReference type="PROSITE" id="PS50011"/>
    </source>
</evidence>
<evidence type="ECO:0000256" key="2">
    <source>
        <dbReference type="ARBA" id="ARBA00004202"/>
    </source>
</evidence>
<keyword evidence="7" id="KW-1003">Cell membrane</keyword>
<dbReference type="GO" id="GO:0030054">
    <property type="term" value="C:cell junction"/>
    <property type="evidence" value="ECO:0007669"/>
    <property type="project" value="UniProtKB-ARBA"/>
</dbReference>